<comment type="caution">
    <text evidence="1">The sequence shown here is derived from an EMBL/GenBank/DDBJ whole genome shotgun (WGS) entry which is preliminary data.</text>
</comment>
<sequence>MLARVLIPESSVVEASRYLGYGGSPRHAVALATVLLPHVPPSSLLEVHCAARKVPALQRLAADSLPLRGVLLDLRGLALPAWAVTWLRKASQQELAELFQKHGEQEDDLLWARFAQVVAVQRQTWNLQANSDIAGLFRSAAALLNDPAGPAPDAALNALRAALREEQTVVQDGLRAVLSHLEVMALRTSSGRGASCCQTAGTSAWASAASCGRTRMSTRSSLRVGGLTRCPPCFRWPSAGSRSGAWRR</sequence>
<dbReference type="EMBL" id="CAJNDS010000302">
    <property type="protein sequence ID" value="CAE7041420.1"/>
    <property type="molecule type" value="Genomic_DNA"/>
</dbReference>
<protein>
    <submittedName>
        <fullName evidence="1">Uncharacterized protein</fullName>
    </submittedName>
</protein>
<dbReference type="AlphaFoldDB" id="A0A812IM70"/>
<proteinExistence type="predicted"/>
<gene>
    <name evidence="1" type="ORF">SNAT2548_LOCUS4895</name>
</gene>
<accession>A0A812IM70</accession>
<evidence type="ECO:0000313" key="1">
    <source>
        <dbReference type="EMBL" id="CAE7041420.1"/>
    </source>
</evidence>
<reference evidence="1" key="1">
    <citation type="submission" date="2021-02" db="EMBL/GenBank/DDBJ databases">
        <authorList>
            <person name="Dougan E. K."/>
            <person name="Rhodes N."/>
            <person name="Thang M."/>
            <person name="Chan C."/>
        </authorList>
    </citation>
    <scope>NUCLEOTIDE SEQUENCE</scope>
</reference>
<evidence type="ECO:0000313" key="2">
    <source>
        <dbReference type="Proteomes" id="UP000604046"/>
    </source>
</evidence>
<name>A0A812IM70_9DINO</name>
<organism evidence="1 2">
    <name type="scientific">Symbiodinium natans</name>
    <dbReference type="NCBI Taxonomy" id="878477"/>
    <lineage>
        <taxon>Eukaryota</taxon>
        <taxon>Sar</taxon>
        <taxon>Alveolata</taxon>
        <taxon>Dinophyceae</taxon>
        <taxon>Suessiales</taxon>
        <taxon>Symbiodiniaceae</taxon>
        <taxon>Symbiodinium</taxon>
    </lineage>
</organism>
<dbReference type="OrthoDB" id="431446at2759"/>
<dbReference type="Proteomes" id="UP000604046">
    <property type="component" value="Unassembled WGS sequence"/>
</dbReference>
<keyword evidence="2" id="KW-1185">Reference proteome</keyword>